<keyword evidence="5" id="KW-1185">Reference proteome</keyword>
<comment type="caution">
    <text evidence="4">The sequence shown here is derived from an EMBL/GenBank/DDBJ whole genome shotgun (WGS) entry which is preliminary data.</text>
</comment>
<dbReference type="InterPro" id="IPR015797">
    <property type="entry name" value="NUDIX_hydrolase-like_dom_sf"/>
</dbReference>
<dbReference type="Gene3D" id="3.90.79.10">
    <property type="entry name" value="Nucleoside Triphosphate Pyrophosphohydrolase"/>
    <property type="match status" value="1"/>
</dbReference>
<keyword evidence="2 4" id="KW-0378">Hydrolase</keyword>
<dbReference type="EC" id="3.6.-.-" evidence="4"/>
<feature type="domain" description="Nudix hydrolase" evidence="3">
    <location>
        <begin position="40"/>
        <end position="171"/>
    </location>
</feature>
<sequence length="188" mass="21200">MSSTPAQILQNRLSYQGSKFSFHVDRLKLPNGVTGEYSYIKHPGAGLAVPITADGKFVLVKQYRFAIQRYLLEFPAGTLEIGEDSDITIAREIEEETGYKANQWQYLGGFYICPGYSDEIIHAYLAQDLEKLEHPPAQDEDEEIEVVLLSREEIEALLRSPSADARLDAKSITAFYLALQAIYSCRQM</sequence>
<dbReference type="GO" id="GO:0006753">
    <property type="term" value="P:nucleoside phosphate metabolic process"/>
    <property type="evidence" value="ECO:0007669"/>
    <property type="project" value="TreeGrafter"/>
</dbReference>
<dbReference type="EMBL" id="VBTY01000005">
    <property type="protein sequence ID" value="MDG3493172.1"/>
    <property type="molecule type" value="Genomic_DNA"/>
</dbReference>
<dbReference type="InterPro" id="IPR020084">
    <property type="entry name" value="NUDIX_hydrolase_CS"/>
</dbReference>
<name>A0A9X4M402_9CYAN</name>
<evidence type="ECO:0000256" key="2">
    <source>
        <dbReference type="ARBA" id="ARBA00022801"/>
    </source>
</evidence>
<gene>
    <name evidence="4" type="ORF">FEV09_01230</name>
</gene>
<dbReference type="InterPro" id="IPR000086">
    <property type="entry name" value="NUDIX_hydrolase_dom"/>
</dbReference>
<evidence type="ECO:0000259" key="3">
    <source>
        <dbReference type="PROSITE" id="PS51462"/>
    </source>
</evidence>
<dbReference type="GO" id="GO:0005829">
    <property type="term" value="C:cytosol"/>
    <property type="evidence" value="ECO:0007669"/>
    <property type="project" value="TreeGrafter"/>
</dbReference>
<dbReference type="Proteomes" id="UP001152872">
    <property type="component" value="Unassembled WGS sequence"/>
</dbReference>
<dbReference type="Pfam" id="PF00293">
    <property type="entry name" value="NUDIX"/>
    <property type="match status" value="1"/>
</dbReference>
<organism evidence="4 5">
    <name type="scientific">Pseudanabaena catenata USMAC16</name>
    <dbReference type="NCBI Taxonomy" id="1855837"/>
    <lineage>
        <taxon>Bacteria</taxon>
        <taxon>Bacillati</taxon>
        <taxon>Cyanobacteriota</taxon>
        <taxon>Cyanophyceae</taxon>
        <taxon>Pseudanabaenales</taxon>
        <taxon>Pseudanabaenaceae</taxon>
        <taxon>Pseudanabaena</taxon>
    </lineage>
</organism>
<comment type="cofactor">
    <cofactor evidence="1">
        <name>Mg(2+)</name>
        <dbReference type="ChEBI" id="CHEBI:18420"/>
    </cofactor>
</comment>
<evidence type="ECO:0000256" key="1">
    <source>
        <dbReference type="ARBA" id="ARBA00001946"/>
    </source>
</evidence>
<dbReference type="PROSITE" id="PS00893">
    <property type="entry name" value="NUDIX_BOX"/>
    <property type="match status" value="1"/>
</dbReference>
<proteinExistence type="predicted"/>
<dbReference type="PANTHER" id="PTHR11839:SF18">
    <property type="entry name" value="NUDIX HYDROLASE DOMAIN-CONTAINING PROTEIN"/>
    <property type="match status" value="1"/>
</dbReference>
<evidence type="ECO:0000313" key="5">
    <source>
        <dbReference type="Proteomes" id="UP001152872"/>
    </source>
</evidence>
<dbReference type="PROSITE" id="PS51462">
    <property type="entry name" value="NUDIX"/>
    <property type="match status" value="1"/>
</dbReference>
<dbReference type="GO" id="GO:0016787">
    <property type="term" value="F:hydrolase activity"/>
    <property type="evidence" value="ECO:0007669"/>
    <property type="project" value="UniProtKB-KW"/>
</dbReference>
<dbReference type="RefSeq" id="WP_009625199.1">
    <property type="nucleotide sequence ID" value="NZ_VBTY01000005.1"/>
</dbReference>
<dbReference type="PANTHER" id="PTHR11839">
    <property type="entry name" value="UDP/ADP-SUGAR PYROPHOSPHATASE"/>
    <property type="match status" value="1"/>
</dbReference>
<evidence type="ECO:0000313" key="4">
    <source>
        <dbReference type="EMBL" id="MDG3493172.1"/>
    </source>
</evidence>
<dbReference type="AlphaFoldDB" id="A0A9X4M402"/>
<dbReference type="GO" id="GO:0019693">
    <property type="term" value="P:ribose phosphate metabolic process"/>
    <property type="evidence" value="ECO:0007669"/>
    <property type="project" value="TreeGrafter"/>
</dbReference>
<dbReference type="CDD" id="cd03424">
    <property type="entry name" value="NUDIX_ADPRase_Nudt5_UGPPase_Nudt14"/>
    <property type="match status" value="1"/>
</dbReference>
<dbReference type="SUPFAM" id="SSF55811">
    <property type="entry name" value="Nudix"/>
    <property type="match status" value="1"/>
</dbReference>
<accession>A0A9X4M402</accession>
<protein>
    <submittedName>
        <fullName evidence="4">NUDIX hydrolase</fullName>
        <ecNumber evidence="4">3.6.-.-</ecNumber>
    </submittedName>
</protein>
<reference evidence="4" key="1">
    <citation type="submission" date="2019-05" db="EMBL/GenBank/DDBJ databases">
        <title>Whole genome sequencing of Pseudanabaena catenata USMAC16.</title>
        <authorList>
            <person name="Khan Z."/>
            <person name="Omar W.M."/>
            <person name="Convey P."/>
            <person name="Merican F."/>
            <person name="Najimudin N."/>
        </authorList>
    </citation>
    <scope>NUCLEOTIDE SEQUENCE</scope>
    <source>
        <strain evidence="4">USMAC16</strain>
    </source>
</reference>